<evidence type="ECO:0000313" key="1">
    <source>
        <dbReference type="EMBL" id="AOZ63646.1"/>
    </source>
</evidence>
<protein>
    <submittedName>
        <fullName evidence="1">Uncharacterized protein</fullName>
    </submittedName>
</protein>
<sequence>MSKEELKFSDILENIEDIVKIGFAVDAGKQRVKLVKWPVYLITSEFKINSSSYKSQEFERAINSNSAKKKAKRSIVADLIGKI</sequence>
<dbReference type="Proteomes" id="UP000224902">
    <property type="component" value="Segment"/>
</dbReference>
<keyword evidence="2" id="KW-1185">Reference proteome</keyword>
<reference evidence="2" key="1">
    <citation type="submission" date="2016-08" db="EMBL/GenBank/DDBJ databases">
        <authorList>
            <person name="Seilhamer J.J."/>
        </authorList>
    </citation>
    <scope>NUCLEOTIDE SEQUENCE [LARGE SCALE GENOMIC DNA]</scope>
</reference>
<evidence type="ECO:0000313" key="2">
    <source>
        <dbReference type="Proteomes" id="UP000224902"/>
    </source>
</evidence>
<organism evidence="1 2">
    <name type="scientific">Rhodococcus phage Weasels2</name>
    <dbReference type="NCBI Taxonomy" id="1897437"/>
    <lineage>
        <taxon>Viruses</taxon>
        <taxon>Duplodnaviria</taxon>
        <taxon>Heunggongvirae</taxon>
        <taxon>Uroviricota</taxon>
        <taxon>Caudoviricetes</taxon>
        <taxon>Weaselvirus</taxon>
        <taxon>Weaselvirus weasel</taxon>
    </lineage>
</organism>
<name>A0A1I9SA40_9CAUD</name>
<accession>A0A1I9SA40</accession>
<dbReference type="EMBL" id="KX774321">
    <property type="protein sequence ID" value="AOZ63646.1"/>
    <property type="molecule type" value="Genomic_DNA"/>
</dbReference>
<gene>
    <name evidence="1" type="ORF">SEA_WEASELS2_56</name>
</gene>
<proteinExistence type="predicted"/>